<dbReference type="AlphaFoldDB" id="A0A6B0XZM0"/>
<organism evidence="2">
    <name type="scientific">Boseongicola sp. SB0664_bin_43</name>
    <dbReference type="NCBI Taxonomy" id="2604844"/>
    <lineage>
        <taxon>Bacteria</taxon>
        <taxon>Pseudomonadati</taxon>
        <taxon>Pseudomonadota</taxon>
        <taxon>Alphaproteobacteria</taxon>
        <taxon>Rhodobacterales</taxon>
        <taxon>Paracoccaceae</taxon>
        <taxon>Boseongicola</taxon>
    </lineage>
</organism>
<comment type="caution">
    <text evidence="2">The sequence shown here is derived from an EMBL/GenBank/DDBJ whole genome shotgun (WGS) entry which is preliminary data.</text>
</comment>
<dbReference type="EMBL" id="VXRY01000087">
    <property type="protein sequence ID" value="MXY32900.1"/>
    <property type="molecule type" value="Genomic_DNA"/>
</dbReference>
<dbReference type="PANTHER" id="PTHR39336:SF1">
    <property type="entry name" value="PYRIDOXAMINE PHOSPHATE OXIDASE FAMILY PROTEIN (AFU_ORTHOLOGUE AFUA_6G11440)"/>
    <property type="match status" value="1"/>
</dbReference>
<gene>
    <name evidence="2" type="ORF">F4Y60_02185</name>
</gene>
<dbReference type="Pfam" id="PF01243">
    <property type="entry name" value="PNPOx_N"/>
    <property type="match status" value="1"/>
</dbReference>
<sequence length="183" mass="20203">MPIGTKLNRSFRAFIERQPVFFVATAAPEGRVNVSPKGMGMLKILSDTHLRWLNLSGSGNETAAHLRLSDRMTLMFCAFEGDALILRVYGTAKATHPRESGWAEKASAFPDLAGSRQLIDMEIDMVQTSCGSGVPLMELKDQRGPVELVPYFDEMGPDGVAAFWRRKNTRSIDGYETGIFGDD</sequence>
<dbReference type="SUPFAM" id="SSF50475">
    <property type="entry name" value="FMN-binding split barrel"/>
    <property type="match status" value="1"/>
</dbReference>
<evidence type="ECO:0000313" key="2">
    <source>
        <dbReference type="EMBL" id="MXY32900.1"/>
    </source>
</evidence>
<accession>A0A6B0XZM0</accession>
<dbReference type="InterPro" id="IPR011576">
    <property type="entry name" value="Pyridox_Oxase_N"/>
</dbReference>
<protein>
    <submittedName>
        <fullName evidence="2">Pyridoxamine 5'-phosphate oxidase family protein</fullName>
    </submittedName>
</protein>
<proteinExistence type="predicted"/>
<dbReference type="InterPro" id="IPR012349">
    <property type="entry name" value="Split_barrel_FMN-bd"/>
</dbReference>
<dbReference type="PANTHER" id="PTHR39336">
    <property type="entry name" value="PYRIDOXAMINE PHOSPHATE OXIDASE FAMILY PROTEIN (AFU_ORTHOLOGUE AFUA_6G11440)"/>
    <property type="match status" value="1"/>
</dbReference>
<dbReference type="Gene3D" id="2.30.110.10">
    <property type="entry name" value="Electron Transport, Fmn-binding Protein, Chain A"/>
    <property type="match status" value="1"/>
</dbReference>
<name>A0A6B0XZM0_9RHOB</name>
<evidence type="ECO:0000259" key="1">
    <source>
        <dbReference type="Pfam" id="PF01243"/>
    </source>
</evidence>
<reference evidence="2" key="1">
    <citation type="submission" date="2019-09" db="EMBL/GenBank/DDBJ databases">
        <title>Characterisation of the sponge microbiome using genome-centric metagenomics.</title>
        <authorList>
            <person name="Engelberts J.P."/>
            <person name="Robbins S.J."/>
            <person name="De Goeij J.M."/>
            <person name="Aranda M."/>
            <person name="Bell S.C."/>
            <person name="Webster N.S."/>
        </authorList>
    </citation>
    <scope>NUCLEOTIDE SEQUENCE</scope>
    <source>
        <strain evidence="2">SB0664_bin_43</strain>
    </source>
</reference>
<feature type="domain" description="Pyridoxamine 5'-phosphate oxidase N-terminal" evidence="1">
    <location>
        <begin position="10"/>
        <end position="129"/>
    </location>
</feature>